<gene>
    <name evidence="19" type="ORF">HK103_000470</name>
</gene>
<dbReference type="InterPro" id="IPR037192">
    <property type="entry name" value="ERO1-like_sf"/>
</dbReference>
<keyword evidence="11" id="KW-0560">Oxidoreductase</keyword>
<dbReference type="EMBL" id="JADGKB010000106">
    <property type="protein sequence ID" value="KAJ3253562.1"/>
    <property type="molecule type" value="Genomic_DNA"/>
</dbReference>
<name>A0AAD5UCD8_9FUNG</name>
<evidence type="ECO:0000256" key="1">
    <source>
        <dbReference type="ARBA" id="ARBA00001974"/>
    </source>
</evidence>
<comment type="subcellular location">
    <subcellularLocation>
        <location evidence="2">Endoplasmic reticulum membrane</location>
        <topology evidence="2">Peripheral membrane protein</topology>
        <orientation evidence="2">Lumenal side</orientation>
    </subcellularLocation>
</comment>
<evidence type="ECO:0000313" key="19">
    <source>
        <dbReference type="EMBL" id="KAJ3253562.1"/>
    </source>
</evidence>
<dbReference type="PANTHER" id="PTHR12613:SF0">
    <property type="entry name" value="ERO1-LIKE PROTEIN"/>
    <property type="match status" value="1"/>
</dbReference>
<dbReference type="GO" id="GO:0071949">
    <property type="term" value="F:FAD binding"/>
    <property type="evidence" value="ECO:0007669"/>
    <property type="project" value="InterPro"/>
</dbReference>
<evidence type="ECO:0000256" key="16">
    <source>
        <dbReference type="SAM" id="MobiDB-lite"/>
    </source>
</evidence>
<evidence type="ECO:0000256" key="7">
    <source>
        <dbReference type="ARBA" id="ARBA00022729"/>
    </source>
</evidence>
<evidence type="ECO:0000256" key="12">
    <source>
        <dbReference type="ARBA" id="ARBA00023136"/>
    </source>
</evidence>
<evidence type="ECO:0000256" key="4">
    <source>
        <dbReference type="ARBA" id="ARBA00011802"/>
    </source>
</evidence>
<dbReference type="PANTHER" id="PTHR12613">
    <property type="entry name" value="ERO1-RELATED"/>
    <property type="match status" value="1"/>
</dbReference>
<evidence type="ECO:0000256" key="2">
    <source>
        <dbReference type="ARBA" id="ARBA00004367"/>
    </source>
</evidence>
<evidence type="ECO:0000256" key="10">
    <source>
        <dbReference type="ARBA" id="ARBA00022982"/>
    </source>
</evidence>
<comment type="subunit">
    <text evidence="4">May function both as a monomer and a homodimer.</text>
</comment>
<evidence type="ECO:0000256" key="8">
    <source>
        <dbReference type="ARBA" id="ARBA00022824"/>
    </source>
</evidence>
<dbReference type="SUPFAM" id="SSF110019">
    <property type="entry name" value="ERO1-like"/>
    <property type="match status" value="1"/>
</dbReference>
<evidence type="ECO:0000256" key="6">
    <source>
        <dbReference type="ARBA" id="ARBA00022630"/>
    </source>
</evidence>
<dbReference type="Pfam" id="PF04137">
    <property type="entry name" value="ERO1"/>
    <property type="match status" value="1"/>
</dbReference>
<dbReference type="GO" id="GO:0034975">
    <property type="term" value="P:protein folding in endoplasmic reticulum"/>
    <property type="evidence" value="ECO:0007669"/>
    <property type="project" value="InterPro"/>
</dbReference>
<comment type="caution">
    <text evidence="19">The sequence shown here is derived from an EMBL/GenBank/DDBJ whole genome shotgun (WGS) entry which is preliminary data.</text>
</comment>
<evidence type="ECO:0000256" key="13">
    <source>
        <dbReference type="ARBA" id="ARBA00023157"/>
    </source>
</evidence>
<keyword evidence="5" id="KW-0813">Transport</keyword>
<feature type="region of interest" description="Disordered" evidence="16">
    <location>
        <begin position="429"/>
        <end position="455"/>
    </location>
</feature>
<keyword evidence="14" id="KW-0325">Glycoprotein</keyword>
<keyword evidence="9" id="KW-0274">FAD</keyword>
<evidence type="ECO:0000256" key="17">
    <source>
        <dbReference type="SAM" id="Phobius"/>
    </source>
</evidence>
<evidence type="ECO:0008006" key="21">
    <source>
        <dbReference type="Google" id="ProtNLM"/>
    </source>
</evidence>
<dbReference type="InterPro" id="IPR007266">
    <property type="entry name" value="Ero1"/>
</dbReference>
<evidence type="ECO:0000256" key="14">
    <source>
        <dbReference type="ARBA" id="ARBA00023180"/>
    </source>
</evidence>
<evidence type="ECO:0000256" key="15">
    <source>
        <dbReference type="ARBA" id="ARBA00023284"/>
    </source>
</evidence>
<feature type="signal peptide" evidence="18">
    <location>
        <begin position="1"/>
        <end position="18"/>
    </location>
</feature>
<evidence type="ECO:0000256" key="18">
    <source>
        <dbReference type="SAM" id="SignalP"/>
    </source>
</evidence>
<keyword evidence="20" id="KW-1185">Reference proteome</keyword>
<dbReference type="GO" id="GO:0016972">
    <property type="term" value="F:thiol oxidase activity"/>
    <property type="evidence" value="ECO:0007669"/>
    <property type="project" value="InterPro"/>
</dbReference>
<comment type="similarity">
    <text evidence="3">Belongs to the EROs family.</text>
</comment>
<evidence type="ECO:0000256" key="5">
    <source>
        <dbReference type="ARBA" id="ARBA00022448"/>
    </source>
</evidence>
<feature type="chain" id="PRO_5042049140" description="Endoplasmic oxidoreductin-1" evidence="18">
    <location>
        <begin position="19"/>
        <end position="455"/>
    </location>
</feature>
<evidence type="ECO:0000313" key="20">
    <source>
        <dbReference type="Proteomes" id="UP001210925"/>
    </source>
</evidence>
<organism evidence="19 20">
    <name type="scientific">Boothiomyces macroporosus</name>
    <dbReference type="NCBI Taxonomy" id="261099"/>
    <lineage>
        <taxon>Eukaryota</taxon>
        <taxon>Fungi</taxon>
        <taxon>Fungi incertae sedis</taxon>
        <taxon>Chytridiomycota</taxon>
        <taxon>Chytridiomycota incertae sedis</taxon>
        <taxon>Chytridiomycetes</taxon>
        <taxon>Rhizophydiales</taxon>
        <taxon>Terramycetaceae</taxon>
        <taxon>Boothiomyces</taxon>
    </lineage>
</organism>
<dbReference type="GO" id="GO:0015035">
    <property type="term" value="F:protein-disulfide reductase activity"/>
    <property type="evidence" value="ECO:0007669"/>
    <property type="project" value="InterPro"/>
</dbReference>
<accession>A0AAD5UCD8</accession>
<dbReference type="AlphaFoldDB" id="A0AAD5UCD8"/>
<feature type="compositionally biased region" description="Basic and acidic residues" evidence="16">
    <location>
        <begin position="429"/>
        <end position="438"/>
    </location>
</feature>
<feature type="compositionally biased region" description="Basic residues" evidence="16">
    <location>
        <begin position="444"/>
        <end position="455"/>
    </location>
</feature>
<keyword evidence="17" id="KW-0812">Transmembrane</keyword>
<dbReference type="Proteomes" id="UP001210925">
    <property type="component" value="Unassembled WGS sequence"/>
</dbReference>
<evidence type="ECO:0000256" key="3">
    <source>
        <dbReference type="ARBA" id="ARBA00008277"/>
    </source>
</evidence>
<keyword evidence="10" id="KW-0249">Electron transport</keyword>
<evidence type="ECO:0000256" key="11">
    <source>
        <dbReference type="ARBA" id="ARBA00023002"/>
    </source>
</evidence>
<protein>
    <recommendedName>
        <fullName evidence="21">Endoplasmic oxidoreductin-1</fullName>
    </recommendedName>
</protein>
<dbReference type="GO" id="GO:0005789">
    <property type="term" value="C:endoplasmic reticulum membrane"/>
    <property type="evidence" value="ECO:0007669"/>
    <property type="project" value="UniProtKB-SubCell"/>
</dbReference>
<keyword evidence="13" id="KW-1015">Disulfide bond</keyword>
<keyword evidence="7 18" id="KW-0732">Signal</keyword>
<keyword evidence="6" id="KW-0285">Flavoprotein</keyword>
<comment type="cofactor">
    <cofactor evidence="1">
        <name>FAD</name>
        <dbReference type="ChEBI" id="CHEBI:57692"/>
    </cofactor>
</comment>
<keyword evidence="8" id="KW-0256">Endoplasmic reticulum</keyword>
<keyword evidence="15" id="KW-0676">Redox-active center</keyword>
<evidence type="ECO:0000256" key="9">
    <source>
        <dbReference type="ARBA" id="ARBA00022827"/>
    </source>
</evidence>
<reference evidence="19" key="1">
    <citation type="submission" date="2020-05" db="EMBL/GenBank/DDBJ databases">
        <title>Phylogenomic resolution of chytrid fungi.</title>
        <authorList>
            <person name="Stajich J.E."/>
            <person name="Amses K."/>
            <person name="Simmons R."/>
            <person name="Seto K."/>
            <person name="Myers J."/>
            <person name="Bonds A."/>
            <person name="Quandt C.A."/>
            <person name="Barry K."/>
            <person name="Liu P."/>
            <person name="Grigoriev I."/>
            <person name="Longcore J.E."/>
            <person name="James T.Y."/>
        </authorList>
    </citation>
    <scope>NUCLEOTIDE SEQUENCE</scope>
    <source>
        <strain evidence="19">PLAUS21</strain>
    </source>
</reference>
<feature type="transmembrane region" description="Helical" evidence="17">
    <location>
        <begin position="398"/>
        <end position="415"/>
    </location>
</feature>
<keyword evidence="17" id="KW-1133">Transmembrane helix</keyword>
<sequence>MKPVLFLGAALAQGFTQATVTCPKDAIISTNNELLPILNQLVKTSVFRYYKANLHKECKFWREDQLCNLKDCTVYEAQEDEIPTEWKKEALSFVDYSPSQSFQFIKKCQDIDESDFCVLEDQSDIDGVYINLLKNQERYSGYAGESAARVWSSIYNENCFDVTSNPLTLQDTCLEKQTFFKLISGLHTSISLHICNEWLDRTTGNWVKNQDCYKYRVGNHPERIENLNFIWAVMVRAVSKLTPYLANHPFCNGSGDEAIVVKNVDKVIEAVNSCPTTFDETILFANEYETLKNDFKMQFRNISEIMDCVGCEKCRLWGKIQITGLGTALKVFPKYYKLTRAELVALMNAFHRLSESIQIVQDFQSMEKRKIIDHSENKVLDEEQFIKHMQFDGFVRGYTWYAGFVALLYGIYVVIKKGIQMERLHAKGERSEEAKIRLQEQQPKKKLGKKKHKTE</sequence>
<proteinExistence type="inferred from homology"/>
<keyword evidence="12 17" id="KW-0472">Membrane</keyword>